<keyword evidence="6 8" id="KW-0418">Kinase</keyword>
<keyword evidence="8" id="KW-0963">Cytoplasm</keyword>
<dbReference type="PIRSF" id="PIRSF035805">
    <property type="entry name" value="TK_cell"/>
    <property type="match status" value="1"/>
</dbReference>
<keyword evidence="12" id="KW-1185">Reference proteome</keyword>
<dbReference type="SUPFAM" id="SSF52540">
    <property type="entry name" value="P-loop containing nucleoside triphosphate hydrolases"/>
    <property type="match status" value="1"/>
</dbReference>
<dbReference type="InterPro" id="IPR001267">
    <property type="entry name" value="Thymidine_kinase"/>
</dbReference>
<organism evidence="11 12">
    <name type="scientific">Celerinatantimonas yamalensis</name>
    <dbReference type="NCBI Taxonomy" id="559956"/>
    <lineage>
        <taxon>Bacteria</taxon>
        <taxon>Pseudomonadati</taxon>
        <taxon>Pseudomonadota</taxon>
        <taxon>Gammaproteobacteria</taxon>
        <taxon>Celerinatantimonadaceae</taxon>
        <taxon>Celerinatantimonas</taxon>
    </lineage>
</organism>
<dbReference type="InterPro" id="IPR027417">
    <property type="entry name" value="P-loop_NTPase"/>
</dbReference>
<keyword evidence="5 8" id="KW-0547">Nucleotide-binding</keyword>
<feature type="binding site" evidence="8">
    <location>
        <position position="183"/>
    </location>
    <ligand>
        <name>Zn(2+)</name>
        <dbReference type="ChEBI" id="CHEBI:29105"/>
    </ligand>
</feature>
<feature type="binding site" evidence="8">
    <location>
        <position position="180"/>
    </location>
    <ligand>
        <name>Zn(2+)</name>
        <dbReference type="ChEBI" id="CHEBI:29105"/>
    </ligand>
</feature>
<dbReference type="Pfam" id="PF00265">
    <property type="entry name" value="TK"/>
    <property type="match status" value="1"/>
</dbReference>
<dbReference type="GO" id="GO:0004797">
    <property type="term" value="F:thymidine kinase activity"/>
    <property type="evidence" value="ECO:0007669"/>
    <property type="project" value="UniProtKB-EC"/>
</dbReference>
<evidence type="ECO:0000256" key="10">
    <source>
        <dbReference type="RuleBase" id="RU004165"/>
    </source>
</evidence>
<feature type="binding site" evidence="8">
    <location>
        <begin position="85"/>
        <end position="88"/>
    </location>
    <ligand>
        <name>ATP</name>
        <dbReference type="ChEBI" id="CHEBI:30616"/>
    </ligand>
</feature>
<proteinExistence type="inferred from homology"/>
<comment type="subunit">
    <text evidence="8">Homotetramer.</text>
</comment>
<dbReference type="EC" id="2.7.1.21" evidence="2 8"/>
<evidence type="ECO:0000256" key="7">
    <source>
        <dbReference type="ARBA" id="ARBA00022840"/>
    </source>
</evidence>
<dbReference type="InterPro" id="IPR020633">
    <property type="entry name" value="Thymidine_kinase_CS"/>
</dbReference>
<feature type="active site" description="Proton acceptor" evidence="8">
    <location>
        <position position="86"/>
    </location>
</feature>
<feature type="binding site" evidence="8">
    <location>
        <begin position="9"/>
        <end position="16"/>
    </location>
    <ligand>
        <name>ATP</name>
        <dbReference type="ChEBI" id="CHEBI:30616"/>
    </ligand>
</feature>
<reference evidence="11 12" key="1">
    <citation type="journal article" date="2013" name="Int. J. Syst. Evol. Microbiol.">
        <title>Celerinatantimonas yamalensis sp. nov., a cold-adapted diazotrophic bacterium from a cold permafrost brine.</title>
        <authorList>
            <person name="Shcherbakova V."/>
            <person name="Chuvilskaya N."/>
            <person name="Rivkina E."/>
            <person name="Demidov N."/>
            <person name="Uchaeva V."/>
            <person name="Suetin S."/>
            <person name="Suzina N."/>
            <person name="Gilichinsky D."/>
        </authorList>
    </citation>
    <scope>NUCLEOTIDE SEQUENCE [LARGE SCALE GENOMIC DNA]</scope>
    <source>
        <strain evidence="11 12">C7</strain>
    </source>
</reference>
<dbReference type="PANTHER" id="PTHR11441:SF0">
    <property type="entry name" value="THYMIDINE KINASE, CYTOSOLIC"/>
    <property type="match status" value="1"/>
</dbReference>
<evidence type="ECO:0000256" key="2">
    <source>
        <dbReference type="ARBA" id="ARBA00012118"/>
    </source>
</evidence>
<dbReference type="Gene3D" id="3.40.50.300">
    <property type="entry name" value="P-loop containing nucleotide triphosphate hydrolases"/>
    <property type="match status" value="1"/>
</dbReference>
<evidence type="ECO:0000256" key="9">
    <source>
        <dbReference type="RuleBase" id="RU000544"/>
    </source>
</evidence>
<sequence length="196" mass="22097">MASLHYKYAAMNSGKSTQLIQAHFNYVERGMTPLAMIPAIDDRAGQGVICARIGLSLDAYAFQVQEDLYQLVATWPDPVDVVIVDEAQFLTKVQVYQLAHIVDQCKIPVIAYGLKTDFKCELFEGAYHLLCLADKFEELKTVCWCGNKAHFNARVDQEGAILRDGEQVEIGGNERYIALCRKHFLQGMAFPPRHQQ</sequence>
<comment type="similarity">
    <text evidence="1 8 10">Belongs to the thymidine kinase family.</text>
</comment>
<dbReference type="NCBIfam" id="NF003300">
    <property type="entry name" value="PRK04296.1-5"/>
    <property type="match status" value="1"/>
</dbReference>
<feature type="binding site" evidence="8">
    <location>
        <position position="143"/>
    </location>
    <ligand>
        <name>Zn(2+)</name>
        <dbReference type="ChEBI" id="CHEBI:29105"/>
    </ligand>
</feature>
<keyword evidence="8" id="KW-0479">Metal-binding</keyword>
<dbReference type="EMBL" id="JBEQCT010000001">
    <property type="protein sequence ID" value="MFM2483630.1"/>
    <property type="molecule type" value="Genomic_DNA"/>
</dbReference>
<keyword evidence="8" id="KW-0862">Zinc</keyword>
<gene>
    <name evidence="8" type="primary">tdk</name>
    <name evidence="11" type="ORF">ABUE30_00810</name>
</gene>
<dbReference type="PROSITE" id="PS00603">
    <property type="entry name" value="TK_CELLULAR_TYPE"/>
    <property type="match status" value="1"/>
</dbReference>
<protein>
    <recommendedName>
        <fullName evidence="2 8">Thymidine kinase</fullName>
        <ecNumber evidence="2 8">2.7.1.21</ecNumber>
    </recommendedName>
</protein>
<evidence type="ECO:0000256" key="1">
    <source>
        <dbReference type="ARBA" id="ARBA00007587"/>
    </source>
</evidence>
<dbReference type="Proteomes" id="UP001629953">
    <property type="component" value="Unassembled WGS sequence"/>
</dbReference>
<feature type="binding site" evidence="8">
    <location>
        <position position="145"/>
    </location>
    <ligand>
        <name>Zn(2+)</name>
        <dbReference type="ChEBI" id="CHEBI:29105"/>
    </ligand>
</feature>
<comment type="subcellular location">
    <subcellularLocation>
        <location evidence="8">Cytoplasm</location>
    </subcellularLocation>
</comment>
<evidence type="ECO:0000256" key="5">
    <source>
        <dbReference type="ARBA" id="ARBA00022741"/>
    </source>
</evidence>
<keyword evidence="4 8" id="KW-0808">Transferase</keyword>
<evidence type="ECO:0000256" key="6">
    <source>
        <dbReference type="ARBA" id="ARBA00022777"/>
    </source>
</evidence>
<dbReference type="HAMAP" id="MF_00124">
    <property type="entry name" value="Thymidine_kinase"/>
    <property type="match status" value="1"/>
</dbReference>
<name>A0ABW9G1M8_9GAMM</name>
<evidence type="ECO:0000313" key="11">
    <source>
        <dbReference type="EMBL" id="MFM2483630.1"/>
    </source>
</evidence>
<evidence type="ECO:0000313" key="12">
    <source>
        <dbReference type="Proteomes" id="UP001629953"/>
    </source>
</evidence>
<dbReference type="RefSeq" id="WP_408621763.1">
    <property type="nucleotide sequence ID" value="NZ_JBEQCT010000001.1"/>
</dbReference>
<comment type="caution">
    <text evidence="11">The sequence shown here is derived from an EMBL/GenBank/DDBJ whole genome shotgun (WGS) entry which is preliminary data.</text>
</comment>
<comment type="catalytic activity">
    <reaction evidence="8 9">
        <text>thymidine + ATP = dTMP + ADP + H(+)</text>
        <dbReference type="Rhea" id="RHEA:19129"/>
        <dbReference type="ChEBI" id="CHEBI:15378"/>
        <dbReference type="ChEBI" id="CHEBI:17748"/>
        <dbReference type="ChEBI" id="CHEBI:30616"/>
        <dbReference type="ChEBI" id="CHEBI:63528"/>
        <dbReference type="ChEBI" id="CHEBI:456216"/>
        <dbReference type="EC" id="2.7.1.21"/>
    </reaction>
</comment>
<accession>A0ABW9G1M8</accession>
<evidence type="ECO:0000256" key="3">
    <source>
        <dbReference type="ARBA" id="ARBA00022634"/>
    </source>
</evidence>
<dbReference type="Gene3D" id="3.30.60.20">
    <property type="match status" value="1"/>
</dbReference>
<dbReference type="PANTHER" id="PTHR11441">
    <property type="entry name" value="THYMIDINE KINASE"/>
    <property type="match status" value="1"/>
</dbReference>
<dbReference type="SUPFAM" id="SSF57716">
    <property type="entry name" value="Glucocorticoid receptor-like (DNA-binding domain)"/>
    <property type="match status" value="1"/>
</dbReference>
<evidence type="ECO:0000256" key="4">
    <source>
        <dbReference type="ARBA" id="ARBA00022679"/>
    </source>
</evidence>
<evidence type="ECO:0000256" key="8">
    <source>
        <dbReference type="HAMAP-Rule" id="MF_00124"/>
    </source>
</evidence>
<keyword evidence="7 8" id="KW-0067">ATP-binding</keyword>
<keyword evidence="3 8" id="KW-0237">DNA synthesis</keyword>